<dbReference type="AlphaFoldDB" id="A0A0L0DKN6"/>
<dbReference type="GeneID" id="25567637"/>
<dbReference type="OrthoDB" id="8693905at2759"/>
<evidence type="ECO:0000256" key="5">
    <source>
        <dbReference type="PROSITE-ProRule" id="PRU10141"/>
    </source>
</evidence>
<dbReference type="SMART" id="SM00220">
    <property type="entry name" value="S_TKc"/>
    <property type="match status" value="1"/>
</dbReference>
<dbReference type="RefSeq" id="XP_013754834.1">
    <property type="nucleotide sequence ID" value="XM_013899380.1"/>
</dbReference>
<dbReference type="EMBL" id="GL349477">
    <property type="protein sequence ID" value="KNC52939.1"/>
    <property type="molecule type" value="Genomic_DNA"/>
</dbReference>
<feature type="region of interest" description="Disordered" evidence="6">
    <location>
        <begin position="1"/>
        <end position="131"/>
    </location>
</feature>
<feature type="binding site" evidence="5">
    <location>
        <position position="164"/>
    </location>
    <ligand>
        <name>ATP</name>
        <dbReference type="ChEBI" id="CHEBI:30616"/>
    </ligand>
</feature>
<organism evidence="8 9">
    <name type="scientific">Thecamonas trahens ATCC 50062</name>
    <dbReference type="NCBI Taxonomy" id="461836"/>
    <lineage>
        <taxon>Eukaryota</taxon>
        <taxon>Apusozoa</taxon>
        <taxon>Apusomonadida</taxon>
        <taxon>Apusomonadidae</taxon>
        <taxon>Thecamonas</taxon>
    </lineage>
</organism>
<dbReference type="InterPro" id="IPR017441">
    <property type="entry name" value="Protein_kinase_ATP_BS"/>
</dbReference>
<keyword evidence="4 5" id="KW-0067">ATP-binding</keyword>
<dbReference type="InterPro" id="IPR050538">
    <property type="entry name" value="MAP_kinase_kinase_kinase"/>
</dbReference>
<sequence length="554" mass="57652">MSGPRRAFAVHLGFGSRSDDQTSALSTAHPPPTASSPLALVLDPRLAQSASAPSGGGPSISPNANPALMTSEPWWDSFREKDGHDGASAVPNGADASFPSERLRSGFLGTHLSSSPQSGGGSGRSNSSSGSGADIKLGRLLGSGAFGSVYQGLNIRTGIQVAVKVLNKPAVGGGRRTERDAERGKELAKLKKEVDLLRELNHVNIVSYFGTWEDDVALYIMLDYVEGGSLAAKIKEFGTLPEPLVAFFIAQVVEGLAFLHAVGVLHRDIKGANILLTKEGVVKLTDFGIASSAALDASMHSDVLRQMVGTPCYIAPEVIAGEGATPASDVYSLACTIVEMVAGKPPFADAKNLLRICYLTATAPTPIPDSLSPLLQDLLRQAFVKDPAQRLTVAGIRAHPWMRAVSSAHTAAHADAPSQKPLIVAEDASGDDPCHLQPSLAALDSTVTTAIGSDLDAYLRSLVIARPHAAEARSSSGSFDEEKTLTMSMALGESLGPLDPSAVCLEVSFPESEVSAASQASAAAASAASSEPIPPDTMYATAFDDSLSWSSDEE</sequence>
<protein>
    <submittedName>
        <fullName evidence="8">STE/STE11/CDC15 protein kinase</fullName>
    </submittedName>
</protein>
<dbReference type="Pfam" id="PF00069">
    <property type="entry name" value="Pkinase"/>
    <property type="match status" value="1"/>
</dbReference>
<dbReference type="PROSITE" id="PS00107">
    <property type="entry name" value="PROTEIN_KINASE_ATP"/>
    <property type="match status" value="1"/>
</dbReference>
<dbReference type="eggNOG" id="KOG0198">
    <property type="taxonomic scope" value="Eukaryota"/>
</dbReference>
<name>A0A0L0DKN6_THETB</name>
<dbReference type="Proteomes" id="UP000054408">
    <property type="component" value="Unassembled WGS sequence"/>
</dbReference>
<dbReference type="Gene3D" id="1.10.510.10">
    <property type="entry name" value="Transferase(Phosphotransferase) domain 1"/>
    <property type="match status" value="1"/>
</dbReference>
<proteinExistence type="predicted"/>
<evidence type="ECO:0000256" key="4">
    <source>
        <dbReference type="ARBA" id="ARBA00022840"/>
    </source>
</evidence>
<evidence type="ECO:0000259" key="7">
    <source>
        <dbReference type="PROSITE" id="PS50011"/>
    </source>
</evidence>
<feature type="domain" description="Protein kinase" evidence="7">
    <location>
        <begin position="135"/>
        <end position="402"/>
    </location>
</feature>
<dbReference type="PROSITE" id="PS00108">
    <property type="entry name" value="PROTEIN_KINASE_ST"/>
    <property type="match status" value="1"/>
</dbReference>
<dbReference type="SUPFAM" id="SSF56112">
    <property type="entry name" value="Protein kinase-like (PK-like)"/>
    <property type="match status" value="1"/>
</dbReference>
<dbReference type="PROSITE" id="PS50011">
    <property type="entry name" value="PROTEIN_KINASE_DOM"/>
    <property type="match status" value="1"/>
</dbReference>
<accession>A0A0L0DKN6</accession>
<keyword evidence="2 5" id="KW-0547">Nucleotide-binding</keyword>
<feature type="compositionally biased region" description="Low complexity" evidence="6">
    <location>
        <begin position="49"/>
        <end position="66"/>
    </location>
</feature>
<dbReference type="STRING" id="461836.A0A0L0DKN6"/>
<dbReference type="PANTHER" id="PTHR48016:SF56">
    <property type="entry name" value="MAPKK KINASE"/>
    <property type="match status" value="1"/>
</dbReference>
<reference evidence="8 9" key="1">
    <citation type="submission" date="2010-05" db="EMBL/GenBank/DDBJ databases">
        <title>The Genome Sequence of Thecamonas trahens ATCC 50062.</title>
        <authorList>
            <consortium name="The Broad Institute Genome Sequencing Platform"/>
            <person name="Russ C."/>
            <person name="Cuomo C."/>
            <person name="Shea T."/>
            <person name="Young S.K."/>
            <person name="Zeng Q."/>
            <person name="Koehrsen M."/>
            <person name="Haas B."/>
            <person name="Borodovsky M."/>
            <person name="Guigo R."/>
            <person name="Alvarado L."/>
            <person name="Berlin A."/>
            <person name="Bochicchio J."/>
            <person name="Borenstein D."/>
            <person name="Chapman S."/>
            <person name="Chen Z."/>
            <person name="Freedman E."/>
            <person name="Gellesch M."/>
            <person name="Goldberg J."/>
            <person name="Griggs A."/>
            <person name="Gujja S."/>
            <person name="Heilman E."/>
            <person name="Heiman D."/>
            <person name="Hepburn T."/>
            <person name="Howarth C."/>
            <person name="Jen D."/>
            <person name="Larson L."/>
            <person name="Mehta T."/>
            <person name="Park D."/>
            <person name="Pearson M."/>
            <person name="Roberts A."/>
            <person name="Saif S."/>
            <person name="Shenoy N."/>
            <person name="Sisk P."/>
            <person name="Stolte C."/>
            <person name="Sykes S."/>
            <person name="Thomson T."/>
            <person name="Walk T."/>
            <person name="White J."/>
            <person name="Yandava C."/>
            <person name="Burger G."/>
            <person name="Gray M.W."/>
            <person name="Holland P.W.H."/>
            <person name="King N."/>
            <person name="Lang F.B.F."/>
            <person name="Roger A.J."/>
            <person name="Ruiz-Trillo I."/>
            <person name="Lander E."/>
            <person name="Nusbaum C."/>
        </authorList>
    </citation>
    <scope>NUCLEOTIDE SEQUENCE [LARGE SCALE GENOMIC DNA]</scope>
    <source>
        <strain evidence="8 9">ATCC 50062</strain>
    </source>
</reference>
<dbReference type="GO" id="GO:0005524">
    <property type="term" value="F:ATP binding"/>
    <property type="evidence" value="ECO:0007669"/>
    <property type="project" value="UniProtKB-UniRule"/>
</dbReference>
<keyword evidence="3 8" id="KW-0418">Kinase</keyword>
<evidence type="ECO:0000313" key="8">
    <source>
        <dbReference type="EMBL" id="KNC52939.1"/>
    </source>
</evidence>
<dbReference type="InterPro" id="IPR008271">
    <property type="entry name" value="Ser/Thr_kinase_AS"/>
</dbReference>
<keyword evidence="1" id="KW-0808">Transferase</keyword>
<dbReference type="InterPro" id="IPR011009">
    <property type="entry name" value="Kinase-like_dom_sf"/>
</dbReference>
<feature type="region of interest" description="Disordered" evidence="6">
    <location>
        <begin position="516"/>
        <end position="538"/>
    </location>
</feature>
<evidence type="ECO:0000256" key="3">
    <source>
        <dbReference type="ARBA" id="ARBA00022777"/>
    </source>
</evidence>
<evidence type="ECO:0000256" key="6">
    <source>
        <dbReference type="SAM" id="MobiDB-lite"/>
    </source>
</evidence>
<dbReference type="CDD" id="cd06606">
    <property type="entry name" value="STKc_MAPKKK"/>
    <property type="match status" value="1"/>
</dbReference>
<evidence type="ECO:0000256" key="1">
    <source>
        <dbReference type="ARBA" id="ARBA00022679"/>
    </source>
</evidence>
<dbReference type="GO" id="GO:0004672">
    <property type="term" value="F:protein kinase activity"/>
    <property type="evidence" value="ECO:0007669"/>
    <property type="project" value="InterPro"/>
</dbReference>
<feature type="compositionally biased region" description="Low complexity" evidence="6">
    <location>
        <begin position="516"/>
        <end position="530"/>
    </location>
</feature>
<gene>
    <name evidence="8" type="ORF">AMSG_09107</name>
</gene>
<evidence type="ECO:0000313" key="9">
    <source>
        <dbReference type="Proteomes" id="UP000054408"/>
    </source>
</evidence>
<keyword evidence="9" id="KW-1185">Reference proteome</keyword>
<dbReference type="PANTHER" id="PTHR48016">
    <property type="entry name" value="MAP KINASE KINASE KINASE SSK2-RELATED-RELATED"/>
    <property type="match status" value="1"/>
</dbReference>
<dbReference type="InterPro" id="IPR000719">
    <property type="entry name" value="Prot_kinase_dom"/>
</dbReference>
<evidence type="ECO:0000256" key="2">
    <source>
        <dbReference type="ARBA" id="ARBA00022741"/>
    </source>
</evidence>